<dbReference type="RefSeq" id="WP_037617985.1">
    <property type="nucleotide sequence ID" value="NZ_JPEN01000103.1"/>
</dbReference>
<dbReference type="GO" id="GO:0016020">
    <property type="term" value="C:membrane"/>
    <property type="evidence" value="ECO:0007669"/>
    <property type="project" value="TreeGrafter"/>
</dbReference>
<dbReference type="PROSITE" id="PS51677">
    <property type="entry name" value="NODB"/>
    <property type="match status" value="1"/>
</dbReference>
<dbReference type="GO" id="GO:0016810">
    <property type="term" value="F:hydrolase activity, acting on carbon-nitrogen (but not peptide) bonds"/>
    <property type="evidence" value="ECO:0007669"/>
    <property type="project" value="InterPro"/>
</dbReference>
<dbReference type="Gene3D" id="3.20.20.370">
    <property type="entry name" value="Glycoside hydrolase/deacetylase"/>
    <property type="match status" value="1"/>
</dbReference>
<keyword evidence="2 4" id="KW-0378">Hydrolase</keyword>
<dbReference type="PATRIC" id="fig|176090.4.peg.1723"/>
<gene>
    <name evidence="4" type="ORF">SSIN_1776</name>
</gene>
<dbReference type="PANTHER" id="PTHR10587">
    <property type="entry name" value="GLYCOSYL TRANSFERASE-RELATED"/>
    <property type="match status" value="1"/>
</dbReference>
<evidence type="ECO:0000313" key="4">
    <source>
        <dbReference type="EMBL" id="KGM36419.1"/>
    </source>
</evidence>
<dbReference type="STRING" id="176090.SSIN_1776"/>
<dbReference type="GO" id="GO:0046872">
    <property type="term" value="F:metal ion binding"/>
    <property type="evidence" value="ECO:0007669"/>
    <property type="project" value="UniProtKB-KW"/>
</dbReference>
<dbReference type="EC" id="3.5.1.-" evidence="4"/>
<evidence type="ECO:0000256" key="1">
    <source>
        <dbReference type="ARBA" id="ARBA00022723"/>
    </source>
</evidence>
<protein>
    <submittedName>
        <fullName evidence="4">Peptidoglycan N-acetylglucosamine deacetylase</fullName>
        <ecNumber evidence="4">3.5.1.-</ecNumber>
    </submittedName>
</protein>
<dbReference type="eggNOG" id="COG0726">
    <property type="taxonomic scope" value="Bacteria"/>
</dbReference>
<dbReference type="SUPFAM" id="SSF88713">
    <property type="entry name" value="Glycoside hydrolase/deacetylase"/>
    <property type="match status" value="1"/>
</dbReference>
<reference evidence="4 5" key="1">
    <citation type="submission" date="2014-06" db="EMBL/GenBank/DDBJ databases">
        <authorList>
            <person name="Teng J.L."/>
            <person name="Huang Y."/>
            <person name="Tse H."/>
            <person name="Lau S.K."/>
            <person name="Woo P.C."/>
        </authorList>
    </citation>
    <scope>NUCLEOTIDE SEQUENCE [LARGE SCALE GENOMIC DNA]</scope>
    <source>
        <strain evidence="4 5">HKU4</strain>
    </source>
</reference>
<dbReference type="Pfam" id="PF01522">
    <property type="entry name" value="Polysacc_deac_1"/>
    <property type="match status" value="1"/>
</dbReference>
<dbReference type="Proteomes" id="UP000030019">
    <property type="component" value="Unassembled WGS sequence"/>
</dbReference>
<keyword evidence="5" id="KW-1185">Reference proteome</keyword>
<accession>A0A0A0DEA4</accession>
<dbReference type="Pfam" id="PF18627">
    <property type="entry name" value="PgdA_N"/>
    <property type="match status" value="1"/>
</dbReference>
<proteinExistence type="predicted"/>
<evidence type="ECO:0000256" key="2">
    <source>
        <dbReference type="ARBA" id="ARBA00022801"/>
    </source>
</evidence>
<comment type="caution">
    <text evidence="4">The sequence shown here is derived from an EMBL/GenBank/DDBJ whole genome shotgun (WGS) entry which is preliminary data.</text>
</comment>
<feature type="domain" description="NodB homology" evidence="3">
    <location>
        <begin position="272"/>
        <end position="445"/>
    </location>
</feature>
<organism evidence="4 5">
    <name type="scientific">Streptococcus sinensis</name>
    <dbReference type="NCBI Taxonomy" id="176090"/>
    <lineage>
        <taxon>Bacteria</taxon>
        <taxon>Bacillati</taxon>
        <taxon>Bacillota</taxon>
        <taxon>Bacilli</taxon>
        <taxon>Lactobacillales</taxon>
        <taxon>Streptococcaceae</taxon>
        <taxon>Streptococcus</taxon>
    </lineage>
</organism>
<dbReference type="GO" id="GO:0005975">
    <property type="term" value="P:carbohydrate metabolic process"/>
    <property type="evidence" value="ECO:0007669"/>
    <property type="project" value="InterPro"/>
</dbReference>
<dbReference type="AlphaFoldDB" id="A0A0A0DEA4"/>
<dbReference type="InterPro" id="IPR002509">
    <property type="entry name" value="NODB_dom"/>
</dbReference>
<evidence type="ECO:0000259" key="3">
    <source>
        <dbReference type="PROSITE" id="PS51677"/>
    </source>
</evidence>
<dbReference type="Gene3D" id="3.90.640.30">
    <property type="match status" value="1"/>
</dbReference>
<dbReference type="InterPro" id="IPR040802">
    <property type="entry name" value="PgdA_N"/>
</dbReference>
<sequence>MKRQDKRKHTQKRRFFLSLLNVFFLGLLILGAVRIHAIFQERDFQKKVAEVIAKEEKEHAGNAEKQAGMIGSHYVAAFYPLMNGQPFQSAKEQMLQDSQSITDDKKEAGNMTALTFYYTEERSSSLANTKEIVIQRKDYDIIKRTIKSEDVREIASTYINQEGAVVTLDKLFQNPEATKEIFINELTSQLTFRQVNETDQTAALNALREMDMSQWNFHYEAGLFSIRLPKEIHGVTSLMVPLSNFYDQIHSEYLQGDDLEAYHQYEIKRHEKMVALTFDDGPDSKTTPQALEILKRYNAKATFFMVGQNVAANPELVKRVHEEGHQLGIHTWSHPVLTKLPLDQAKKEITDTQEAIYQAAGIRPLITRPPYGAVNAALQNAVDQSFIMWNVDSLDWKNRNTSAIMQEVAKTQPGSIILMHDIHQTTIDALPSVLEYLKNNGYTLVTVDELLENQLQPHQIYYSRN</sequence>
<dbReference type="PANTHER" id="PTHR10587:SF133">
    <property type="entry name" value="CHITIN DEACETYLASE 1-RELATED"/>
    <property type="match status" value="1"/>
</dbReference>
<keyword evidence="1" id="KW-0479">Metal-binding</keyword>
<dbReference type="InterPro" id="IPR011330">
    <property type="entry name" value="Glyco_hydro/deAcase_b/a-brl"/>
</dbReference>
<dbReference type="InterPro" id="IPR050248">
    <property type="entry name" value="Polysacc_deacetylase_ArnD"/>
</dbReference>
<evidence type="ECO:0000313" key="5">
    <source>
        <dbReference type="Proteomes" id="UP000030019"/>
    </source>
</evidence>
<name>A0A0A0DEA4_9STRE</name>
<dbReference type="SUPFAM" id="SSF144015">
    <property type="entry name" value="Peptidoglycan deacetylase N-terminal noncatalytic region"/>
    <property type="match status" value="1"/>
</dbReference>
<dbReference type="Gene3D" id="3.30.565.50">
    <property type="match status" value="1"/>
</dbReference>
<dbReference type="EMBL" id="JPEN01000103">
    <property type="protein sequence ID" value="KGM36419.1"/>
    <property type="molecule type" value="Genomic_DNA"/>
</dbReference>